<dbReference type="Proteomes" id="UP000230069">
    <property type="component" value="Unassembled WGS sequence"/>
</dbReference>
<name>A0A2G5C9G1_AQUCA</name>
<accession>A0A2G5C9G1</accession>
<evidence type="ECO:0000313" key="3">
    <source>
        <dbReference type="Proteomes" id="UP000230069"/>
    </source>
</evidence>
<keyword evidence="1" id="KW-0812">Transmembrane</keyword>
<dbReference type="AlphaFoldDB" id="A0A2G5C9G1"/>
<reference evidence="2 3" key="1">
    <citation type="submission" date="2017-09" db="EMBL/GenBank/DDBJ databases">
        <title>WGS assembly of Aquilegia coerulea Goldsmith.</title>
        <authorList>
            <person name="Hodges S."/>
            <person name="Kramer E."/>
            <person name="Nordborg M."/>
            <person name="Tomkins J."/>
            <person name="Borevitz J."/>
            <person name="Derieg N."/>
            <person name="Yan J."/>
            <person name="Mihaltcheva S."/>
            <person name="Hayes R.D."/>
            <person name="Rokhsar D."/>
        </authorList>
    </citation>
    <scope>NUCLEOTIDE SEQUENCE [LARGE SCALE GENOMIC DNA]</scope>
    <source>
        <strain evidence="3">cv. Goldsmith</strain>
    </source>
</reference>
<keyword evidence="3" id="KW-1185">Reference proteome</keyword>
<sequence length="70" mass="8180">MHEKMVNLLVFFITHGVYILYLHPSMNQLINSLSPPQVSRPRENATMYGITCGHICFHWKLRVTYMNGND</sequence>
<gene>
    <name evidence="2" type="ORF">AQUCO_07400034v1</name>
</gene>
<protein>
    <submittedName>
        <fullName evidence="2">Uncharacterized protein</fullName>
    </submittedName>
</protein>
<keyword evidence="1" id="KW-1133">Transmembrane helix</keyword>
<organism evidence="2 3">
    <name type="scientific">Aquilegia coerulea</name>
    <name type="common">Rocky mountain columbine</name>
    <dbReference type="NCBI Taxonomy" id="218851"/>
    <lineage>
        <taxon>Eukaryota</taxon>
        <taxon>Viridiplantae</taxon>
        <taxon>Streptophyta</taxon>
        <taxon>Embryophyta</taxon>
        <taxon>Tracheophyta</taxon>
        <taxon>Spermatophyta</taxon>
        <taxon>Magnoliopsida</taxon>
        <taxon>Ranunculales</taxon>
        <taxon>Ranunculaceae</taxon>
        <taxon>Thalictroideae</taxon>
        <taxon>Aquilegia</taxon>
    </lineage>
</organism>
<dbReference type="EMBL" id="KZ305091">
    <property type="protein sequence ID" value="PIA27915.1"/>
    <property type="molecule type" value="Genomic_DNA"/>
</dbReference>
<keyword evidence="1" id="KW-0472">Membrane</keyword>
<evidence type="ECO:0000256" key="1">
    <source>
        <dbReference type="SAM" id="Phobius"/>
    </source>
</evidence>
<proteinExistence type="predicted"/>
<evidence type="ECO:0000313" key="2">
    <source>
        <dbReference type="EMBL" id="PIA27915.1"/>
    </source>
</evidence>
<feature type="transmembrane region" description="Helical" evidence="1">
    <location>
        <begin position="6"/>
        <end position="23"/>
    </location>
</feature>
<dbReference type="InParanoid" id="A0A2G5C9G1"/>